<gene>
    <name evidence="1" type="ORF">CEP54_001804</name>
</gene>
<reference evidence="1 2" key="1">
    <citation type="submission" date="2017-06" db="EMBL/GenBank/DDBJ databases">
        <title>Comparative genomic analysis of Ambrosia Fusariam Clade fungi.</title>
        <authorList>
            <person name="Stajich J.E."/>
            <person name="Carrillo J."/>
            <person name="Kijimoto T."/>
            <person name="Eskalen A."/>
            <person name="O'Donnell K."/>
            <person name="Kasson M."/>
        </authorList>
    </citation>
    <scope>NUCLEOTIDE SEQUENCE [LARGE SCALE GENOMIC DNA]</scope>
    <source>
        <strain evidence="1 2">NRRL62584</strain>
    </source>
</reference>
<proteinExistence type="predicted"/>
<accession>A0A428QY91</accession>
<comment type="caution">
    <text evidence="1">The sequence shown here is derived from an EMBL/GenBank/DDBJ whole genome shotgun (WGS) entry which is preliminary data.</text>
</comment>
<evidence type="ECO:0000313" key="1">
    <source>
        <dbReference type="EMBL" id="RSL70309.1"/>
    </source>
</evidence>
<dbReference type="EMBL" id="NKCI01000010">
    <property type="protein sequence ID" value="RSL70309.1"/>
    <property type="molecule type" value="Genomic_DNA"/>
</dbReference>
<keyword evidence="2" id="KW-1185">Reference proteome</keyword>
<organism evidence="1 2">
    <name type="scientific">Fusarium duplospermum</name>
    <dbReference type="NCBI Taxonomy" id="1325734"/>
    <lineage>
        <taxon>Eukaryota</taxon>
        <taxon>Fungi</taxon>
        <taxon>Dikarya</taxon>
        <taxon>Ascomycota</taxon>
        <taxon>Pezizomycotina</taxon>
        <taxon>Sordariomycetes</taxon>
        <taxon>Hypocreomycetidae</taxon>
        <taxon>Hypocreales</taxon>
        <taxon>Nectriaceae</taxon>
        <taxon>Fusarium</taxon>
        <taxon>Fusarium solani species complex</taxon>
    </lineage>
</organism>
<sequence>MTTTNNGIDIIGDCVRLVNEALPLMPLTHAGYPYVEVLVCGSVILRQENMPHVFLVASSKAGFTVYVNMDLPGIKRTLKELAESGAPWTEFQAVRYEFVTIDLNPTVPVPTIPVSTVPNSITFPNGVSIDDSFPQGFPEQE</sequence>
<dbReference type="OrthoDB" id="5079280at2759"/>
<evidence type="ECO:0000313" key="2">
    <source>
        <dbReference type="Proteomes" id="UP000288168"/>
    </source>
</evidence>
<dbReference type="Proteomes" id="UP000288168">
    <property type="component" value="Unassembled WGS sequence"/>
</dbReference>
<dbReference type="AlphaFoldDB" id="A0A428QY91"/>
<name>A0A428QY91_9HYPO</name>
<protein>
    <submittedName>
        <fullName evidence="1">Uncharacterized protein</fullName>
    </submittedName>
</protein>